<reference evidence="1" key="1">
    <citation type="journal article" date="2022" name="IScience">
        <title>Evolution of zygomycete secretomes and the origins of terrestrial fungal ecologies.</title>
        <authorList>
            <person name="Chang Y."/>
            <person name="Wang Y."/>
            <person name="Mondo S."/>
            <person name="Ahrendt S."/>
            <person name="Andreopoulos W."/>
            <person name="Barry K."/>
            <person name="Beard J."/>
            <person name="Benny G.L."/>
            <person name="Blankenship S."/>
            <person name="Bonito G."/>
            <person name="Cuomo C."/>
            <person name="Desiro A."/>
            <person name="Gervers K.A."/>
            <person name="Hundley H."/>
            <person name="Kuo A."/>
            <person name="LaButti K."/>
            <person name="Lang B.F."/>
            <person name="Lipzen A."/>
            <person name="O'Donnell K."/>
            <person name="Pangilinan J."/>
            <person name="Reynolds N."/>
            <person name="Sandor L."/>
            <person name="Smith M.E."/>
            <person name="Tsang A."/>
            <person name="Grigoriev I.V."/>
            <person name="Stajich J.E."/>
            <person name="Spatafora J.W."/>
        </authorList>
    </citation>
    <scope>NUCLEOTIDE SEQUENCE</scope>
    <source>
        <strain evidence="1">RSA 2281</strain>
    </source>
</reference>
<evidence type="ECO:0000313" key="2">
    <source>
        <dbReference type="Proteomes" id="UP001209540"/>
    </source>
</evidence>
<protein>
    <submittedName>
        <fullName evidence="1">Uncharacterized protein</fullName>
    </submittedName>
</protein>
<gene>
    <name evidence="1" type="ORF">BDA99DRAFT_540839</name>
</gene>
<proteinExistence type="predicted"/>
<comment type="caution">
    <text evidence="1">The sequence shown here is derived from an EMBL/GenBank/DDBJ whole genome shotgun (WGS) entry which is preliminary data.</text>
</comment>
<dbReference type="EMBL" id="JAIXMP010000027">
    <property type="protein sequence ID" value="KAI9252844.1"/>
    <property type="molecule type" value="Genomic_DNA"/>
</dbReference>
<accession>A0AAD5PAM5</accession>
<evidence type="ECO:0000313" key="1">
    <source>
        <dbReference type="EMBL" id="KAI9252844.1"/>
    </source>
</evidence>
<reference evidence="1" key="2">
    <citation type="submission" date="2023-02" db="EMBL/GenBank/DDBJ databases">
        <authorList>
            <consortium name="DOE Joint Genome Institute"/>
            <person name="Mondo S.J."/>
            <person name="Chang Y."/>
            <person name="Wang Y."/>
            <person name="Ahrendt S."/>
            <person name="Andreopoulos W."/>
            <person name="Barry K."/>
            <person name="Beard J."/>
            <person name="Benny G.L."/>
            <person name="Blankenship S."/>
            <person name="Bonito G."/>
            <person name="Cuomo C."/>
            <person name="Desiro A."/>
            <person name="Gervers K.A."/>
            <person name="Hundley H."/>
            <person name="Kuo A."/>
            <person name="LaButti K."/>
            <person name="Lang B.F."/>
            <person name="Lipzen A."/>
            <person name="O'Donnell K."/>
            <person name="Pangilinan J."/>
            <person name="Reynolds N."/>
            <person name="Sandor L."/>
            <person name="Smith M.W."/>
            <person name="Tsang A."/>
            <person name="Grigoriev I.V."/>
            <person name="Stajich J.E."/>
            <person name="Spatafora J.W."/>
        </authorList>
    </citation>
    <scope>NUCLEOTIDE SEQUENCE</scope>
    <source>
        <strain evidence="1">RSA 2281</strain>
    </source>
</reference>
<dbReference type="Proteomes" id="UP001209540">
    <property type="component" value="Unassembled WGS sequence"/>
</dbReference>
<name>A0AAD5PAM5_9FUNG</name>
<sequence length="120" mass="13850">MVAMIDVYYLYPTFGGDQSLFPHWVIIQIPLKMITLPLICCLDIYPFAHARIGYLLYVLSFKTKNSKGLIKSRVICVTIKLYYQLKIEWSDSKGETSMHGSSAWSILYNTSSRHRDPIPE</sequence>
<dbReference type="AlphaFoldDB" id="A0AAD5PAM5"/>
<keyword evidence="2" id="KW-1185">Reference proteome</keyword>
<organism evidence="1 2">
    <name type="scientific">Phascolomyces articulosus</name>
    <dbReference type="NCBI Taxonomy" id="60185"/>
    <lineage>
        <taxon>Eukaryota</taxon>
        <taxon>Fungi</taxon>
        <taxon>Fungi incertae sedis</taxon>
        <taxon>Mucoromycota</taxon>
        <taxon>Mucoromycotina</taxon>
        <taxon>Mucoromycetes</taxon>
        <taxon>Mucorales</taxon>
        <taxon>Lichtheimiaceae</taxon>
        <taxon>Phascolomyces</taxon>
    </lineage>
</organism>